<comment type="subunit">
    <text evidence="2">DNA polymerase III contains a core (composed of alpha, epsilon and theta chains) that associates with a tau subunit. This core dimerizes to form the POLIII' complex. PolIII' associates with the gamma complex (composed of gamma, delta, delta', psi and chi chains) and with the beta chain to form the complete DNA polymerase III complex.</text>
</comment>
<proteinExistence type="predicted"/>
<evidence type="ECO:0000256" key="2">
    <source>
        <dbReference type="ARBA" id="ARBA00026073"/>
    </source>
</evidence>
<keyword evidence="6" id="KW-1185">Reference proteome</keyword>
<dbReference type="AlphaFoldDB" id="A0A401XLD9"/>
<dbReference type="InterPro" id="IPR013520">
    <property type="entry name" value="Ribonucl_H"/>
</dbReference>
<dbReference type="FunFam" id="3.30.420.10:FF:000045">
    <property type="entry name" value="3'-5' exonuclease DinG"/>
    <property type="match status" value="1"/>
</dbReference>
<dbReference type="InterPro" id="IPR012337">
    <property type="entry name" value="RNaseH-like_sf"/>
</dbReference>
<dbReference type="EMBL" id="BHZE01000011">
    <property type="protein sequence ID" value="GCD77822.1"/>
    <property type="molecule type" value="Genomic_DNA"/>
</dbReference>
<evidence type="ECO:0000256" key="1">
    <source>
        <dbReference type="ARBA" id="ARBA00025483"/>
    </source>
</evidence>
<comment type="function">
    <text evidence="1">DNA polymerase III is a complex, multichain enzyme responsible for most of the replicative synthesis in bacteria. The epsilon subunit contain the editing function and is a proofreading 3'-5' exonuclease.</text>
</comment>
<keyword evidence="5" id="KW-0378">Hydrolase</keyword>
<organism evidence="5 6">
    <name type="scientific">Thermaurantimonas aggregans</name>
    <dbReference type="NCBI Taxonomy" id="2173829"/>
    <lineage>
        <taxon>Bacteria</taxon>
        <taxon>Pseudomonadati</taxon>
        <taxon>Bacteroidota</taxon>
        <taxon>Flavobacteriia</taxon>
        <taxon>Flavobacteriales</taxon>
        <taxon>Schleiferiaceae</taxon>
        <taxon>Thermaurantimonas</taxon>
    </lineage>
</organism>
<dbReference type="SUPFAM" id="SSF53098">
    <property type="entry name" value="Ribonuclease H-like"/>
    <property type="match status" value="1"/>
</dbReference>
<dbReference type="InterPro" id="IPR036397">
    <property type="entry name" value="RNaseH_sf"/>
</dbReference>
<dbReference type="Proteomes" id="UP000286715">
    <property type="component" value="Unassembled WGS sequence"/>
</dbReference>
<dbReference type="Gene3D" id="3.30.420.10">
    <property type="entry name" value="Ribonuclease H-like superfamily/Ribonuclease H"/>
    <property type="match status" value="1"/>
</dbReference>
<evidence type="ECO:0000313" key="6">
    <source>
        <dbReference type="Proteomes" id="UP000286715"/>
    </source>
</evidence>
<dbReference type="GO" id="GO:0003887">
    <property type="term" value="F:DNA-directed DNA polymerase activity"/>
    <property type="evidence" value="ECO:0007669"/>
    <property type="project" value="InterPro"/>
</dbReference>
<dbReference type="GO" id="GO:0008408">
    <property type="term" value="F:3'-5' exonuclease activity"/>
    <property type="evidence" value="ECO:0007669"/>
    <property type="project" value="TreeGrafter"/>
</dbReference>
<dbReference type="GO" id="GO:0003677">
    <property type="term" value="F:DNA binding"/>
    <property type="evidence" value="ECO:0007669"/>
    <property type="project" value="InterPro"/>
</dbReference>
<dbReference type="PANTHER" id="PTHR30231">
    <property type="entry name" value="DNA POLYMERASE III SUBUNIT EPSILON"/>
    <property type="match status" value="1"/>
</dbReference>
<evidence type="ECO:0000256" key="3">
    <source>
        <dbReference type="SAM" id="MobiDB-lite"/>
    </source>
</evidence>
<evidence type="ECO:0000313" key="5">
    <source>
        <dbReference type="EMBL" id="GCD77822.1"/>
    </source>
</evidence>
<name>A0A401XLD9_9FLAO</name>
<dbReference type="RefSeq" id="WP_124397889.1">
    <property type="nucleotide sequence ID" value="NZ_BHZE01000011.1"/>
</dbReference>
<dbReference type="Pfam" id="PF00929">
    <property type="entry name" value="RNase_T"/>
    <property type="match status" value="1"/>
</dbReference>
<dbReference type="GO" id="GO:0005829">
    <property type="term" value="C:cytosol"/>
    <property type="evidence" value="ECO:0007669"/>
    <property type="project" value="TreeGrafter"/>
</dbReference>
<dbReference type="OrthoDB" id="9803913at2"/>
<dbReference type="NCBIfam" id="TIGR00573">
    <property type="entry name" value="dnaq"/>
    <property type="match status" value="1"/>
</dbReference>
<accession>A0A401XLD9</accession>
<feature type="domain" description="Exonuclease" evidence="4">
    <location>
        <begin position="1"/>
        <end position="166"/>
    </location>
</feature>
<dbReference type="CDD" id="cd06127">
    <property type="entry name" value="DEDDh"/>
    <property type="match status" value="1"/>
</dbReference>
<feature type="region of interest" description="Disordered" evidence="3">
    <location>
        <begin position="416"/>
        <end position="435"/>
    </location>
</feature>
<gene>
    <name evidence="5" type="ORF">JCM31826_13040</name>
</gene>
<comment type="caution">
    <text evidence="5">The sequence shown here is derived from an EMBL/GenBank/DDBJ whole genome shotgun (WGS) entry which is preliminary data.</text>
</comment>
<dbReference type="InterPro" id="IPR006054">
    <property type="entry name" value="DnaQ"/>
</dbReference>
<dbReference type="SMART" id="SM00479">
    <property type="entry name" value="EXOIII"/>
    <property type="match status" value="1"/>
</dbReference>
<dbReference type="GO" id="GO:0045004">
    <property type="term" value="P:DNA replication proofreading"/>
    <property type="evidence" value="ECO:0007669"/>
    <property type="project" value="TreeGrafter"/>
</dbReference>
<keyword evidence="5" id="KW-0269">Exonuclease</keyword>
<sequence length="435" mass="49351">MYAVLDIESSGGKRGQEKIIEIAIFRFDGREVVDQLISLVNTDGAIHPYVQKLTGITPNMLRRAPKFHELAKRIIQITDGAVLVGHNVAFDYRMLEQEFASLGYEYRRETLDTIKLTQKLIPGLKSYGLENISRELNIYNPQRHRAAGDARVTLELFKILLEKDQQKDILSSAKPLNLDITRHHDAGKLARLLDLVQPEAGVFYLRDANGKILKTGFAKNLFSELNNIFLLDFALKDQVVDIQTELTGNDLISKLKLYTQSLANPVELQVDALYMSSWQVVWKNGKFILKDSDNLLPESVVAFEKRHKANVLLRKLMKFPKPGTHKAAVHLVKKIMYPGENFLLKLPGRSLDETAVIAIENYTALGYGYYRLHYELQRFEAFRKTLTPLPDDAFVIGQLITWMHKYPKSVAPLPGSDQTLAAGETQSLEQLTTED</sequence>
<reference evidence="5 6" key="1">
    <citation type="submission" date="2018-11" db="EMBL/GenBank/DDBJ databases">
        <title>Schleiferia aggregans sp. nov., a moderately thermophilic heterotrophic bacterium isolated from microbial mats at a terrestrial hot spring.</title>
        <authorList>
            <person name="Iino T."/>
            <person name="Ohkuma M."/>
            <person name="Haruta S."/>
        </authorList>
    </citation>
    <scope>NUCLEOTIDE SEQUENCE [LARGE SCALE GENOMIC DNA]</scope>
    <source>
        <strain evidence="5 6">LA</strain>
    </source>
</reference>
<evidence type="ECO:0000259" key="4">
    <source>
        <dbReference type="SMART" id="SM00479"/>
    </source>
</evidence>
<keyword evidence="5" id="KW-0540">Nuclease</keyword>
<protein>
    <submittedName>
        <fullName evidence="5">Exonuclease</fullName>
    </submittedName>
</protein>
<dbReference type="PANTHER" id="PTHR30231:SF41">
    <property type="entry name" value="DNA POLYMERASE III SUBUNIT EPSILON"/>
    <property type="match status" value="1"/>
</dbReference>